<evidence type="ECO:0000313" key="6">
    <source>
        <dbReference type="Proteomes" id="UP000325579"/>
    </source>
</evidence>
<dbReference type="EMBL" id="ML736827">
    <property type="protein sequence ID" value="KAE8399780.1"/>
    <property type="molecule type" value="Genomic_DNA"/>
</dbReference>
<dbReference type="Gene3D" id="3.40.395.10">
    <property type="entry name" value="Adenoviral Proteinase, Chain A"/>
    <property type="match status" value="1"/>
</dbReference>
<dbReference type="GO" id="GO:0006508">
    <property type="term" value="P:proteolysis"/>
    <property type="evidence" value="ECO:0007669"/>
    <property type="project" value="UniProtKB-KW"/>
</dbReference>
<keyword evidence="2" id="KW-0645">Protease</keyword>
<reference evidence="5 6" key="1">
    <citation type="submission" date="2019-04" db="EMBL/GenBank/DDBJ databases">
        <authorList>
            <consortium name="DOE Joint Genome Institute"/>
            <person name="Mondo S."/>
            <person name="Kjaerbolling I."/>
            <person name="Vesth T."/>
            <person name="Frisvad J.C."/>
            <person name="Nybo J.L."/>
            <person name="Theobald S."/>
            <person name="Kildgaard S."/>
            <person name="Isbrandt T."/>
            <person name="Kuo A."/>
            <person name="Sato A."/>
            <person name="Lyhne E.K."/>
            <person name="Kogle M.E."/>
            <person name="Wiebenga A."/>
            <person name="Kun R.S."/>
            <person name="Lubbers R.J."/>
            <person name="Makela M.R."/>
            <person name="Barry K."/>
            <person name="Chovatia M."/>
            <person name="Clum A."/>
            <person name="Daum C."/>
            <person name="Haridas S."/>
            <person name="He G."/>
            <person name="LaButti K."/>
            <person name="Lipzen A."/>
            <person name="Riley R."/>
            <person name="Salamov A."/>
            <person name="Simmons B.A."/>
            <person name="Magnuson J.K."/>
            <person name="Henrissat B."/>
            <person name="Mortensen U.H."/>
            <person name="Larsen T.O."/>
            <person name="Devries R.P."/>
            <person name="Grigoriev I.V."/>
            <person name="Machida M."/>
            <person name="Baker S.E."/>
            <person name="Andersen M.R."/>
            <person name="Cantor M.N."/>
            <person name="Hua S.X."/>
        </authorList>
    </citation>
    <scope>NUCLEOTIDE SEQUENCE [LARGE SCALE GENOMIC DNA]</scope>
    <source>
        <strain evidence="5 6">CBS 119388</strain>
    </source>
</reference>
<sequence>ICNLSKYKDGVPSDLHIRVLQSLQQVQPEASAESTNQNYWSDGSMWVQILKISDSRQGQSTVQNMLEYIGAWEWYNTQLELAKKTLRTKKNKSVGERGAALHVMNQIQNRWISGVGIVTPHEDEYNSLSRSGSSSITGEGKHLQRKRINTQLYRGKMCTKLVKELGLGILFDRNIWVYVKSKIEQLDTLVKDIEADTRYMKLLQILSPQVEQLVKNGSPNLHIFYEDLKKAELLSENELRELEECFALEGDPLPHGQLESKIDRLIKDVNIKVLDQTRFGRDDTIAINDGIEIPCDIFDRLRPGKWLNSWTINALMQISDKPAFVRHSLSIPLDEESGNGNFRPIKRPLGAWAKKMAGFREKARDPSGVLAPLVFFCPINHGGRHFSLLEINDREKVIRHYDSRAKTATRLRMGDIIKKQFGDLNFSYTEVPTPQQVDGWSCGIRTVWNFRRLSNNLSIGAGDTALNPDRMILEIVEGLTACVEGGAMTKYVRRRRSERERRLVT</sequence>
<dbReference type="GO" id="GO:0008234">
    <property type="term" value="F:cysteine-type peptidase activity"/>
    <property type="evidence" value="ECO:0007669"/>
    <property type="project" value="InterPro"/>
</dbReference>
<feature type="non-terminal residue" evidence="5">
    <location>
        <position position="1"/>
    </location>
</feature>
<evidence type="ECO:0000256" key="1">
    <source>
        <dbReference type="ARBA" id="ARBA00005234"/>
    </source>
</evidence>
<dbReference type="InterPro" id="IPR038765">
    <property type="entry name" value="Papain-like_cys_pep_sf"/>
</dbReference>
<name>A0A5N7D052_9EURO</name>
<dbReference type="InterPro" id="IPR003653">
    <property type="entry name" value="Peptidase_C48_C"/>
</dbReference>
<evidence type="ECO:0000256" key="3">
    <source>
        <dbReference type="ARBA" id="ARBA00022801"/>
    </source>
</evidence>
<dbReference type="AlphaFoldDB" id="A0A5N7D052"/>
<protein>
    <recommendedName>
        <fullName evidence="4">Ubiquitin-like protease family profile domain-containing protein</fullName>
    </recommendedName>
</protein>
<organism evidence="5 6">
    <name type="scientific">Aspergillus pseudonomiae</name>
    <dbReference type="NCBI Taxonomy" id="1506151"/>
    <lineage>
        <taxon>Eukaryota</taxon>
        <taxon>Fungi</taxon>
        <taxon>Dikarya</taxon>
        <taxon>Ascomycota</taxon>
        <taxon>Pezizomycotina</taxon>
        <taxon>Eurotiomycetes</taxon>
        <taxon>Eurotiomycetidae</taxon>
        <taxon>Eurotiales</taxon>
        <taxon>Aspergillaceae</taxon>
        <taxon>Aspergillus</taxon>
        <taxon>Aspergillus subgen. Circumdati</taxon>
    </lineage>
</organism>
<evidence type="ECO:0000259" key="4">
    <source>
        <dbReference type="PROSITE" id="PS50600"/>
    </source>
</evidence>
<dbReference type="OrthoDB" id="5084510at2759"/>
<dbReference type="PROSITE" id="PS50600">
    <property type="entry name" value="ULP_PROTEASE"/>
    <property type="match status" value="1"/>
</dbReference>
<dbReference type="GO" id="GO:0019783">
    <property type="term" value="F:ubiquitin-like protein peptidase activity"/>
    <property type="evidence" value="ECO:0007669"/>
    <property type="project" value="UniProtKB-ARBA"/>
</dbReference>
<evidence type="ECO:0000313" key="5">
    <source>
        <dbReference type="EMBL" id="KAE8399780.1"/>
    </source>
</evidence>
<dbReference type="RefSeq" id="XP_031937099.1">
    <property type="nucleotide sequence ID" value="XM_032083163.1"/>
</dbReference>
<gene>
    <name evidence="5" type="ORF">BDV37DRAFT_259679</name>
</gene>
<keyword evidence="3" id="KW-0378">Hydrolase</keyword>
<proteinExistence type="inferred from homology"/>
<dbReference type="SUPFAM" id="SSF54001">
    <property type="entry name" value="Cysteine proteinases"/>
    <property type="match status" value="1"/>
</dbReference>
<accession>A0A5N7D052</accession>
<evidence type="ECO:0000256" key="2">
    <source>
        <dbReference type="ARBA" id="ARBA00022670"/>
    </source>
</evidence>
<feature type="domain" description="Ubiquitin-like protease family profile" evidence="4">
    <location>
        <begin position="291"/>
        <end position="453"/>
    </location>
</feature>
<dbReference type="Proteomes" id="UP000325579">
    <property type="component" value="Unassembled WGS sequence"/>
</dbReference>
<keyword evidence="6" id="KW-1185">Reference proteome</keyword>
<comment type="similarity">
    <text evidence="1">Belongs to the peptidase C48 family.</text>
</comment>
<dbReference type="GeneID" id="43667854"/>